<keyword evidence="6" id="KW-0067">ATP-binding</keyword>
<protein>
    <recommendedName>
        <fullName evidence="2">histidine kinase</fullName>
        <ecNumber evidence="2">2.7.13.3</ecNumber>
    </recommendedName>
</protein>
<evidence type="ECO:0000256" key="5">
    <source>
        <dbReference type="ARBA" id="ARBA00022777"/>
    </source>
</evidence>
<dbReference type="SMART" id="SM00387">
    <property type="entry name" value="HATPase_c"/>
    <property type="match status" value="1"/>
</dbReference>
<comment type="catalytic activity">
    <reaction evidence="1">
        <text>ATP + protein L-histidine = ADP + protein N-phospho-L-histidine.</text>
        <dbReference type="EC" id="2.7.13.3"/>
    </reaction>
</comment>
<proteinExistence type="predicted"/>
<feature type="domain" description="Histidine kinase" evidence="8">
    <location>
        <begin position="47"/>
        <end position="279"/>
    </location>
</feature>
<dbReference type="EC" id="2.7.13.3" evidence="2"/>
<dbReference type="InterPro" id="IPR036890">
    <property type="entry name" value="HATPase_C_sf"/>
</dbReference>
<evidence type="ECO:0000313" key="9">
    <source>
        <dbReference type="EMBL" id="HGF33014.1"/>
    </source>
</evidence>
<evidence type="ECO:0000256" key="4">
    <source>
        <dbReference type="ARBA" id="ARBA00022741"/>
    </source>
</evidence>
<keyword evidence="4" id="KW-0547">Nucleotide-binding</keyword>
<keyword evidence="7" id="KW-0902">Two-component regulatory system</keyword>
<evidence type="ECO:0000259" key="8">
    <source>
        <dbReference type="PROSITE" id="PS50109"/>
    </source>
</evidence>
<dbReference type="PRINTS" id="PR00344">
    <property type="entry name" value="BCTRLSENSOR"/>
</dbReference>
<evidence type="ECO:0000256" key="7">
    <source>
        <dbReference type="ARBA" id="ARBA00023012"/>
    </source>
</evidence>
<dbReference type="EMBL" id="DTMF01000036">
    <property type="protein sequence ID" value="HGF33014.1"/>
    <property type="molecule type" value="Genomic_DNA"/>
</dbReference>
<dbReference type="InterPro" id="IPR003594">
    <property type="entry name" value="HATPase_dom"/>
</dbReference>
<comment type="caution">
    <text evidence="9">The sequence shown here is derived from an EMBL/GenBank/DDBJ whole genome shotgun (WGS) entry which is preliminary data.</text>
</comment>
<dbReference type="InterPro" id="IPR005467">
    <property type="entry name" value="His_kinase_dom"/>
</dbReference>
<dbReference type="PANTHER" id="PTHR43065:SF46">
    <property type="entry name" value="C4-DICARBOXYLATE TRANSPORT SENSOR PROTEIN DCTB"/>
    <property type="match status" value="1"/>
</dbReference>
<dbReference type="AlphaFoldDB" id="A0A7C3V3G9"/>
<dbReference type="Pfam" id="PF02518">
    <property type="entry name" value="HATPase_c"/>
    <property type="match status" value="1"/>
</dbReference>
<evidence type="ECO:0000256" key="1">
    <source>
        <dbReference type="ARBA" id="ARBA00000085"/>
    </source>
</evidence>
<dbReference type="SUPFAM" id="SSF55874">
    <property type="entry name" value="ATPase domain of HSP90 chaperone/DNA topoisomerase II/histidine kinase"/>
    <property type="match status" value="1"/>
</dbReference>
<organism evidence="9">
    <name type="scientific">Desulfobacca acetoxidans</name>
    <dbReference type="NCBI Taxonomy" id="60893"/>
    <lineage>
        <taxon>Bacteria</taxon>
        <taxon>Pseudomonadati</taxon>
        <taxon>Thermodesulfobacteriota</taxon>
        <taxon>Desulfobaccia</taxon>
        <taxon>Desulfobaccales</taxon>
        <taxon>Desulfobaccaceae</taxon>
        <taxon>Desulfobacca</taxon>
    </lineage>
</organism>
<dbReference type="InterPro" id="IPR004358">
    <property type="entry name" value="Sig_transdc_His_kin-like_C"/>
</dbReference>
<dbReference type="GO" id="GO:0005524">
    <property type="term" value="F:ATP binding"/>
    <property type="evidence" value="ECO:0007669"/>
    <property type="project" value="UniProtKB-KW"/>
</dbReference>
<reference evidence="9" key="1">
    <citation type="journal article" date="2020" name="mSystems">
        <title>Genome- and Community-Level Interaction Insights into Carbon Utilization and Element Cycling Functions of Hydrothermarchaeota in Hydrothermal Sediment.</title>
        <authorList>
            <person name="Zhou Z."/>
            <person name="Liu Y."/>
            <person name="Xu W."/>
            <person name="Pan J."/>
            <person name="Luo Z.H."/>
            <person name="Li M."/>
        </authorList>
    </citation>
    <scope>NUCLEOTIDE SEQUENCE [LARGE SCALE GENOMIC DNA]</scope>
    <source>
        <strain evidence="9">SpSt-897</strain>
    </source>
</reference>
<keyword evidence="5 9" id="KW-0418">Kinase</keyword>
<evidence type="ECO:0000256" key="3">
    <source>
        <dbReference type="ARBA" id="ARBA00022679"/>
    </source>
</evidence>
<dbReference type="GO" id="GO:0000160">
    <property type="term" value="P:phosphorelay signal transduction system"/>
    <property type="evidence" value="ECO:0007669"/>
    <property type="project" value="UniProtKB-KW"/>
</dbReference>
<sequence>MKNFEEEVVVIQAGEGPDEPESGALAPCLKELVRYYRHSAVGRRVSGFIHNLNSPLQVISFQLELLEQKSQEEAAALAGGGATLPQLAAWHEYRVQKIRALNEEVQNIRDMLHHLTLQSIHEGEEEQCYLDLNQILREELELYRADPFFKHRVEKNISLAAALPPVYGHYVDFSQSFRHLVDNALEAMAESPRRLLTVATLVEQDLRIIRIGDTGVGISPKMAPRLFKPFFTTKDAKGAPRAGLGLFMTRRLLAPYEGGITIESRPGQTWVTVRLPIIKRT</sequence>
<dbReference type="GO" id="GO:0004673">
    <property type="term" value="F:protein histidine kinase activity"/>
    <property type="evidence" value="ECO:0007669"/>
    <property type="project" value="UniProtKB-EC"/>
</dbReference>
<dbReference type="PANTHER" id="PTHR43065">
    <property type="entry name" value="SENSOR HISTIDINE KINASE"/>
    <property type="match status" value="1"/>
</dbReference>
<evidence type="ECO:0000256" key="2">
    <source>
        <dbReference type="ARBA" id="ARBA00012438"/>
    </source>
</evidence>
<accession>A0A7C3V3G9</accession>
<dbReference type="Gene3D" id="3.30.565.10">
    <property type="entry name" value="Histidine kinase-like ATPase, C-terminal domain"/>
    <property type="match status" value="1"/>
</dbReference>
<name>A0A7C3V3G9_9BACT</name>
<dbReference type="PROSITE" id="PS50109">
    <property type="entry name" value="HIS_KIN"/>
    <property type="match status" value="1"/>
</dbReference>
<gene>
    <name evidence="9" type="ORF">ENW96_01315</name>
</gene>
<keyword evidence="3" id="KW-0808">Transferase</keyword>
<evidence type="ECO:0000256" key="6">
    <source>
        <dbReference type="ARBA" id="ARBA00022840"/>
    </source>
</evidence>